<dbReference type="InterPro" id="IPR010664">
    <property type="entry name" value="LipoPS_assembly_LptC-rel"/>
</dbReference>
<dbReference type="Gene3D" id="2.60.450.10">
    <property type="entry name" value="Lipopolysaccharide (LPS) transport protein A like domain"/>
    <property type="match status" value="1"/>
</dbReference>
<comment type="caution">
    <text evidence="7">The sequence shown here is derived from an EMBL/GenBank/DDBJ whole genome shotgun (WGS) entry which is preliminary data.</text>
</comment>
<keyword evidence="5 6" id="KW-0472">Membrane</keyword>
<comment type="similarity">
    <text evidence="6">Belongs to the LptC family.</text>
</comment>
<comment type="function">
    <text evidence="6">Involved in the assembly of lipopolysaccharide (LPS). Required for the translocation of LPS from the inner membrane to the outer membrane. Facilitates the transfer of LPS from the inner membrane to the periplasmic protein LptA. Could be a docking site for LptA.</text>
</comment>
<evidence type="ECO:0000313" key="8">
    <source>
        <dbReference type="Proteomes" id="UP001254759"/>
    </source>
</evidence>
<evidence type="ECO:0000256" key="6">
    <source>
        <dbReference type="HAMAP-Rule" id="MF_01915"/>
    </source>
</evidence>
<name>A0ABU1RMW3_9GAMM</name>
<evidence type="ECO:0000256" key="2">
    <source>
        <dbReference type="ARBA" id="ARBA00022519"/>
    </source>
</evidence>
<evidence type="ECO:0000256" key="5">
    <source>
        <dbReference type="ARBA" id="ARBA00023136"/>
    </source>
</evidence>
<evidence type="ECO:0000256" key="1">
    <source>
        <dbReference type="ARBA" id="ARBA00022475"/>
    </source>
</evidence>
<evidence type="ECO:0000313" key="7">
    <source>
        <dbReference type="EMBL" id="MDR6839952.1"/>
    </source>
</evidence>
<dbReference type="HAMAP" id="MF_01915">
    <property type="entry name" value="LPS_assembly_LptC"/>
    <property type="match status" value="1"/>
</dbReference>
<organism evidence="7 8">
    <name type="scientific">Pseudoxanthomonas sacheonensis</name>
    <dbReference type="NCBI Taxonomy" id="443615"/>
    <lineage>
        <taxon>Bacteria</taxon>
        <taxon>Pseudomonadati</taxon>
        <taxon>Pseudomonadota</taxon>
        <taxon>Gammaproteobacteria</taxon>
        <taxon>Lysobacterales</taxon>
        <taxon>Lysobacteraceae</taxon>
        <taxon>Pseudoxanthomonas</taxon>
    </lineage>
</organism>
<comment type="subcellular location">
    <subcellularLocation>
        <location evidence="6">Cell inner membrane</location>
        <topology evidence="6">Single-pass membrane protein</topology>
    </subcellularLocation>
</comment>
<gene>
    <name evidence="6" type="primary">lptC</name>
    <name evidence="7" type="ORF">J2W94_000216</name>
</gene>
<dbReference type="PANTHER" id="PTHR37481:SF1">
    <property type="entry name" value="LIPOPOLYSACCHARIDE EXPORT SYSTEM PROTEIN LPTC"/>
    <property type="match status" value="1"/>
</dbReference>
<protein>
    <recommendedName>
        <fullName evidence="6">Lipopolysaccharide export system protein LptC</fullName>
    </recommendedName>
</protein>
<dbReference type="InterPro" id="IPR026265">
    <property type="entry name" value="LptC"/>
</dbReference>
<proteinExistence type="inferred from homology"/>
<keyword evidence="8" id="KW-1185">Reference proteome</keyword>
<dbReference type="EMBL" id="JAVDTT010000001">
    <property type="protein sequence ID" value="MDR6839952.1"/>
    <property type="molecule type" value="Genomic_DNA"/>
</dbReference>
<dbReference type="NCBIfam" id="TIGR04409">
    <property type="entry name" value="LptC_YrbK"/>
    <property type="match status" value="1"/>
</dbReference>
<keyword evidence="3 6" id="KW-0812">Transmembrane</keyword>
<comment type="subunit">
    <text evidence="6">Component of the lipopolysaccharide transport and assembly complex. Interacts with LptA and the LptBFG transporter complex.</text>
</comment>
<keyword evidence="1 6" id="KW-1003">Cell membrane</keyword>
<dbReference type="Proteomes" id="UP001254759">
    <property type="component" value="Unassembled WGS sequence"/>
</dbReference>
<accession>A0ABU1RMW3</accession>
<reference evidence="7 8" key="1">
    <citation type="submission" date="2023-07" db="EMBL/GenBank/DDBJ databases">
        <title>Sorghum-associated microbial communities from plants grown in Nebraska, USA.</title>
        <authorList>
            <person name="Schachtman D."/>
        </authorList>
    </citation>
    <scope>NUCLEOTIDE SEQUENCE [LARGE SCALE GENOMIC DNA]</scope>
    <source>
        <strain evidence="7 8">BE107</strain>
    </source>
</reference>
<dbReference type="Pfam" id="PF06835">
    <property type="entry name" value="LptC"/>
    <property type="match status" value="1"/>
</dbReference>
<dbReference type="InterPro" id="IPR052363">
    <property type="entry name" value="LPS_export_LptC"/>
</dbReference>
<sequence length="187" mass="20978">MSWRTVLGLVLLVAAISSGWSAWKQRDVAEPDAPASERPDYLMRDFEVIGLDDQGQESITLRAPEMQRDPRDQTFTIATPLFLLPDSEGHHWEMRSKTAWISAKGDEMRLSGDVKGTSPKESAVPTTFDTQRLNVFPRKNLASTDDAVTITRPGSILSGVGFETNTKTRQYTFKSQVKTRYEPKSAR</sequence>
<dbReference type="PANTHER" id="PTHR37481">
    <property type="entry name" value="LIPOPOLYSACCHARIDE EXPORT SYSTEM PROTEIN LPTC"/>
    <property type="match status" value="1"/>
</dbReference>
<keyword evidence="2 6" id="KW-0997">Cell inner membrane</keyword>
<evidence type="ECO:0000256" key="4">
    <source>
        <dbReference type="ARBA" id="ARBA00022989"/>
    </source>
</evidence>
<dbReference type="RefSeq" id="WP_310089759.1">
    <property type="nucleotide sequence ID" value="NZ_JAVDTT010000001.1"/>
</dbReference>
<evidence type="ECO:0000256" key="3">
    <source>
        <dbReference type="ARBA" id="ARBA00022692"/>
    </source>
</evidence>
<keyword evidence="4 6" id="KW-1133">Transmembrane helix</keyword>